<name>A0A8J4V626_9MYCE</name>
<dbReference type="OrthoDB" id="10250354at2759"/>
<dbReference type="GO" id="GO:0036503">
    <property type="term" value="P:ERAD pathway"/>
    <property type="evidence" value="ECO:0007669"/>
    <property type="project" value="TreeGrafter"/>
</dbReference>
<proteinExistence type="predicted"/>
<evidence type="ECO:0000313" key="4">
    <source>
        <dbReference type="EMBL" id="KAF2075407.1"/>
    </source>
</evidence>
<organism evidence="4 5">
    <name type="scientific">Polysphondylium violaceum</name>
    <dbReference type="NCBI Taxonomy" id="133409"/>
    <lineage>
        <taxon>Eukaryota</taxon>
        <taxon>Amoebozoa</taxon>
        <taxon>Evosea</taxon>
        <taxon>Eumycetozoa</taxon>
        <taxon>Dictyostelia</taxon>
        <taxon>Dictyosteliales</taxon>
        <taxon>Dictyosteliaceae</taxon>
        <taxon>Polysphondylium</taxon>
    </lineage>
</organism>
<dbReference type="AlphaFoldDB" id="A0A8J4V626"/>
<dbReference type="InterPro" id="IPR051948">
    <property type="entry name" value="Hsp70_co-chaperone_J-domain"/>
</dbReference>
<evidence type="ECO:0000256" key="2">
    <source>
        <dbReference type="SAM" id="MobiDB-lite"/>
    </source>
</evidence>
<dbReference type="InterPro" id="IPR001623">
    <property type="entry name" value="DnaJ_domain"/>
</dbReference>
<dbReference type="SUPFAM" id="SSF46565">
    <property type="entry name" value="Chaperone J-domain"/>
    <property type="match status" value="1"/>
</dbReference>
<accession>A0A8J4V626</accession>
<dbReference type="GO" id="GO:0005783">
    <property type="term" value="C:endoplasmic reticulum"/>
    <property type="evidence" value="ECO:0007669"/>
    <property type="project" value="TreeGrafter"/>
</dbReference>
<dbReference type="GO" id="GO:0051087">
    <property type="term" value="F:protein-folding chaperone binding"/>
    <property type="evidence" value="ECO:0007669"/>
    <property type="project" value="TreeGrafter"/>
</dbReference>
<dbReference type="InterPro" id="IPR036869">
    <property type="entry name" value="J_dom_sf"/>
</dbReference>
<dbReference type="Proteomes" id="UP000695562">
    <property type="component" value="Unassembled WGS sequence"/>
</dbReference>
<comment type="caution">
    <text evidence="4">The sequence shown here is derived from an EMBL/GenBank/DDBJ whole genome shotgun (WGS) entry which is preliminary data.</text>
</comment>
<dbReference type="EMBL" id="AJWJ01000101">
    <property type="protein sequence ID" value="KAF2075407.1"/>
    <property type="molecule type" value="Genomic_DNA"/>
</dbReference>
<dbReference type="Gene3D" id="1.10.287.110">
    <property type="entry name" value="DnaJ domain"/>
    <property type="match status" value="1"/>
</dbReference>
<feature type="compositionally biased region" description="Low complexity" evidence="2">
    <location>
        <begin position="290"/>
        <end position="302"/>
    </location>
</feature>
<gene>
    <name evidence="4" type="ORF">CYY_003286</name>
</gene>
<dbReference type="PRINTS" id="PR00625">
    <property type="entry name" value="JDOMAIN"/>
</dbReference>
<dbReference type="PANTHER" id="PTHR44360">
    <property type="entry name" value="DNAJ HOMOLOG SUBFAMILY B MEMBER 9"/>
    <property type="match status" value="1"/>
</dbReference>
<feature type="domain" description="J" evidence="3">
    <location>
        <begin position="14"/>
        <end position="75"/>
    </location>
</feature>
<dbReference type="SMART" id="SM00271">
    <property type="entry name" value="DnaJ"/>
    <property type="match status" value="1"/>
</dbReference>
<dbReference type="Pfam" id="PF00226">
    <property type="entry name" value="DnaJ"/>
    <property type="match status" value="1"/>
</dbReference>
<keyword evidence="5" id="KW-1185">Reference proteome</keyword>
<evidence type="ECO:0000259" key="3">
    <source>
        <dbReference type="PROSITE" id="PS50076"/>
    </source>
</evidence>
<evidence type="ECO:0000256" key="1">
    <source>
        <dbReference type="ARBA" id="ARBA00023186"/>
    </source>
</evidence>
<dbReference type="CDD" id="cd06257">
    <property type="entry name" value="DnaJ"/>
    <property type="match status" value="1"/>
</dbReference>
<protein>
    <recommendedName>
        <fullName evidence="3">J domain-containing protein</fullName>
    </recommendedName>
</protein>
<dbReference type="PANTHER" id="PTHR44360:SF1">
    <property type="entry name" value="DNAJ HOMOLOG SUBFAMILY B MEMBER 9"/>
    <property type="match status" value="1"/>
</dbReference>
<reference evidence="4" key="1">
    <citation type="submission" date="2020-01" db="EMBL/GenBank/DDBJ databases">
        <title>Development of genomics and gene disruption for Polysphondylium violaceum indicates a role for the polyketide synthase stlB in stalk morphogenesis.</title>
        <authorList>
            <person name="Narita B."/>
            <person name="Kawabe Y."/>
            <person name="Kin K."/>
            <person name="Saito T."/>
            <person name="Gibbs R."/>
            <person name="Kuspa A."/>
            <person name="Muzny D."/>
            <person name="Queller D."/>
            <person name="Richards S."/>
            <person name="Strassman J."/>
            <person name="Sucgang R."/>
            <person name="Worley K."/>
            <person name="Schaap P."/>
        </authorList>
    </citation>
    <scope>NUCLEOTIDE SEQUENCE</scope>
    <source>
        <strain evidence="4">QSvi11</strain>
    </source>
</reference>
<sequence length="407" mass="47351">MDDLTFLNVNPYPKLYEVLGVPTDASPTAIKEAYKRLSLENHPDRGGTSERMSEINEAWDVLSDFDKRFVYDNIGTTYNIDQMKNASRVPRFIMNHFAVPLITFLDKSLGITDVIFTYTFNSTYFKLSPCHVYGFRVIQYTVDSILNNQLNRLFPKNIRLNTIVSDIVSTTVAAPFQIASYYAFLNRANVSGFSEYFLFDYPKDIRSVPAVLKFFYNFPQYIKYFSKSYKLIAGIVLFRFAYTFSHYFLSSISDYAEHRLLQNQSEQQEEQNENERKKNTGFSRYYGQQSNNDNDNNDNSSNDNDKQEKREQNSLKWFVVNRVFRILSFLVPSTLFSVHRLFYVLEGRGNYFDTSLIRAGVVDAFFNWGSDYTVSVIQQQVRTFGTILKAIIHNVRSIVVSNTNKQQ</sequence>
<keyword evidence="1" id="KW-0143">Chaperone</keyword>
<feature type="compositionally biased region" description="Polar residues" evidence="2">
    <location>
        <begin position="280"/>
        <end position="289"/>
    </location>
</feature>
<dbReference type="PROSITE" id="PS50076">
    <property type="entry name" value="DNAJ_2"/>
    <property type="match status" value="1"/>
</dbReference>
<feature type="region of interest" description="Disordered" evidence="2">
    <location>
        <begin position="263"/>
        <end position="307"/>
    </location>
</feature>
<evidence type="ECO:0000313" key="5">
    <source>
        <dbReference type="Proteomes" id="UP000695562"/>
    </source>
</evidence>
<dbReference type="GO" id="GO:0051787">
    <property type="term" value="F:misfolded protein binding"/>
    <property type="evidence" value="ECO:0007669"/>
    <property type="project" value="TreeGrafter"/>
</dbReference>